<reference evidence="2 3" key="1">
    <citation type="submission" date="2023-08" db="EMBL/GenBank/DDBJ databases">
        <title>Black Yeasts Isolated from many extreme environments.</title>
        <authorList>
            <person name="Coleine C."/>
            <person name="Stajich J.E."/>
            <person name="Selbmann L."/>
        </authorList>
    </citation>
    <scope>NUCLEOTIDE SEQUENCE [LARGE SCALE GENOMIC DNA]</scope>
    <source>
        <strain evidence="2 3">CCFEE 536</strain>
    </source>
</reference>
<feature type="compositionally biased region" description="Polar residues" evidence="1">
    <location>
        <begin position="1"/>
        <end position="20"/>
    </location>
</feature>
<evidence type="ECO:0000313" key="2">
    <source>
        <dbReference type="EMBL" id="KAK5131391.1"/>
    </source>
</evidence>
<sequence length="218" mass="24342">MCRLSPQSTQPALPSISEITPETRIPAEEATRNSSPPMSVESHSTPARSTSLSPVFVHNPTEKAKNVSFQTPNHAATKRSRSLGLGFGLNLTGVSKKYRADNRPLTPHPSILFYTNSDAEHGDFKGLKVAVSIAHITQLEEQYEHFTQDLNRVLQKCQAECQQLTASFTDRMHESLKDFRLKATQLNKAAVLADDLLKTLYCSDTKTETNDRMMRILE</sequence>
<dbReference type="EMBL" id="JAVRRA010024646">
    <property type="protein sequence ID" value="KAK5131391.1"/>
    <property type="molecule type" value="Genomic_DNA"/>
</dbReference>
<comment type="caution">
    <text evidence="2">The sequence shown here is derived from an EMBL/GenBank/DDBJ whole genome shotgun (WGS) entry which is preliminary data.</text>
</comment>
<protein>
    <submittedName>
        <fullName evidence="2">Uncharacterized protein</fullName>
    </submittedName>
</protein>
<name>A0ABR0KUC8_9PEZI</name>
<feature type="region of interest" description="Disordered" evidence="1">
    <location>
        <begin position="1"/>
        <end position="53"/>
    </location>
</feature>
<feature type="compositionally biased region" description="Polar residues" evidence="1">
    <location>
        <begin position="32"/>
        <end position="53"/>
    </location>
</feature>
<gene>
    <name evidence="2" type="ORF">LTR16_000809</name>
</gene>
<dbReference type="Proteomes" id="UP001357485">
    <property type="component" value="Unassembled WGS sequence"/>
</dbReference>
<evidence type="ECO:0000313" key="3">
    <source>
        <dbReference type="Proteomes" id="UP001357485"/>
    </source>
</evidence>
<proteinExistence type="predicted"/>
<accession>A0ABR0KUC8</accession>
<evidence type="ECO:0000256" key="1">
    <source>
        <dbReference type="SAM" id="MobiDB-lite"/>
    </source>
</evidence>
<organism evidence="2 3">
    <name type="scientific">Cryomyces antarcticus</name>
    <dbReference type="NCBI Taxonomy" id="329879"/>
    <lineage>
        <taxon>Eukaryota</taxon>
        <taxon>Fungi</taxon>
        <taxon>Dikarya</taxon>
        <taxon>Ascomycota</taxon>
        <taxon>Pezizomycotina</taxon>
        <taxon>Dothideomycetes</taxon>
        <taxon>Dothideomycetes incertae sedis</taxon>
        <taxon>Cryomyces</taxon>
    </lineage>
</organism>
<keyword evidence="3" id="KW-1185">Reference proteome</keyword>